<dbReference type="InterPro" id="IPR037202">
    <property type="entry name" value="ESCRT_assembly_dom"/>
</dbReference>
<evidence type="ECO:0000313" key="9">
    <source>
        <dbReference type="Proteomes" id="UP000054270"/>
    </source>
</evidence>
<feature type="domain" description="VPS37 C-terminal" evidence="7">
    <location>
        <begin position="86"/>
        <end position="189"/>
    </location>
</feature>
<evidence type="ECO:0000256" key="3">
    <source>
        <dbReference type="ARBA" id="ARBA00022448"/>
    </source>
</evidence>
<protein>
    <recommendedName>
        <fullName evidence="7">VPS37 C-terminal domain-containing protein</fullName>
    </recommendedName>
</protein>
<evidence type="ECO:0000256" key="5">
    <source>
        <dbReference type="ARBA" id="ARBA00022927"/>
    </source>
</evidence>
<organism evidence="8 9">
    <name type="scientific">Hypholoma sublateritium (strain FD-334 SS-4)</name>
    <dbReference type="NCBI Taxonomy" id="945553"/>
    <lineage>
        <taxon>Eukaryota</taxon>
        <taxon>Fungi</taxon>
        <taxon>Dikarya</taxon>
        <taxon>Basidiomycota</taxon>
        <taxon>Agaricomycotina</taxon>
        <taxon>Agaricomycetes</taxon>
        <taxon>Agaricomycetidae</taxon>
        <taxon>Agaricales</taxon>
        <taxon>Agaricineae</taxon>
        <taxon>Strophariaceae</taxon>
        <taxon>Hypholoma</taxon>
    </lineage>
</organism>
<sequence length="189" mass="22053">MSNSLTEGFPELAHLSREDLEDLLADPTYFQAAFHSLGYVKELYRSQAELGHANEAIAKNNLVLQQRLYDLRTETKDAFEDAKNLEARWKELDKEQKEVYQRFTPQFLLMRLRHSTTAQDDASEALVSSFIQQTSSSSTENVESRTGTPKASRELDDFIKEYKELRRVYHKRALWGEKWANGQVMWRDD</sequence>
<dbReference type="OrthoDB" id="10260857at2759"/>
<dbReference type="OMA" id="QKEVYQR"/>
<dbReference type="STRING" id="945553.A0A0D2L332"/>
<dbReference type="GO" id="GO:0000813">
    <property type="term" value="C:ESCRT I complex"/>
    <property type="evidence" value="ECO:0007669"/>
    <property type="project" value="TreeGrafter"/>
</dbReference>
<dbReference type="GO" id="GO:0006623">
    <property type="term" value="P:protein targeting to vacuole"/>
    <property type="evidence" value="ECO:0007669"/>
    <property type="project" value="TreeGrafter"/>
</dbReference>
<accession>A0A0D2L332</accession>
<name>A0A0D2L332_HYPSF</name>
<keyword evidence="3 6" id="KW-0813">Transport</keyword>
<comment type="subcellular location">
    <subcellularLocation>
        <location evidence="1">Endosome</location>
    </subcellularLocation>
</comment>
<evidence type="ECO:0000313" key="8">
    <source>
        <dbReference type="EMBL" id="KJA21162.1"/>
    </source>
</evidence>
<keyword evidence="4" id="KW-0967">Endosome</keyword>
<evidence type="ECO:0000259" key="7">
    <source>
        <dbReference type="PROSITE" id="PS51314"/>
    </source>
</evidence>
<comment type="similarity">
    <text evidence="2">Belongs to the VPS37 family.</text>
</comment>
<dbReference type="PROSITE" id="PS51314">
    <property type="entry name" value="VPS37_C"/>
    <property type="match status" value="1"/>
</dbReference>
<dbReference type="GO" id="GO:0006612">
    <property type="term" value="P:protein targeting to membrane"/>
    <property type="evidence" value="ECO:0007669"/>
    <property type="project" value="TreeGrafter"/>
</dbReference>
<evidence type="ECO:0000256" key="2">
    <source>
        <dbReference type="ARBA" id="ARBA00007617"/>
    </source>
</evidence>
<dbReference type="Proteomes" id="UP000054270">
    <property type="component" value="Unassembled WGS sequence"/>
</dbReference>
<dbReference type="GO" id="GO:0043162">
    <property type="term" value="P:ubiquitin-dependent protein catabolic process via the multivesicular body sorting pathway"/>
    <property type="evidence" value="ECO:0007669"/>
    <property type="project" value="UniProtKB-ARBA"/>
</dbReference>
<dbReference type="AlphaFoldDB" id="A0A0D2L332"/>
<evidence type="ECO:0000256" key="6">
    <source>
        <dbReference type="PROSITE-ProRule" id="PRU00646"/>
    </source>
</evidence>
<keyword evidence="9" id="KW-1185">Reference proteome</keyword>
<dbReference type="InterPro" id="IPR009851">
    <property type="entry name" value="Mod_r"/>
</dbReference>
<dbReference type="PANTHER" id="PTHR13678:SF2">
    <property type="entry name" value="VACUOLAR PROTEIN SORTING-ASSOCIATED PROTEIN 37A"/>
    <property type="match status" value="1"/>
</dbReference>
<gene>
    <name evidence="8" type="ORF">HYPSUDRAFT_203140</name>
</gene>
<proteinExistence type="inferred from homology"/>
<evidence type="ECO:0000256" key="4">
    <source>
        <dbReference type="ARBA" id="ARBA00022753"/>
    </source>
</evidence>
<reference evidence="9" key="1">
    <citation type="submission" date="2014-04" db="EMBL/GenBank/DDBJ databases">
        <title>Evolutionary Origins and Diversification of the Mycorrhizal Mutualists.</title>
        <authorList>
            <consortium name="DOE Joint Genome Institute"/>
            <consortium name="Mycorrhizal Genomics Consortium"/>
            <person name="Kohler A."/>
            <person name="Kuo A."/>
            <person name="Nagy L.G."/>
            <person name="Floudas D."/>
            <person name="Copeland A."/>
            <person name="Barry K.W."/>
            <person name="Cichocki N."/>
            <person name="Veneault-Fourrey C."/>
            <person name="LaButti K."/>
            <person name="Lindquist E.A."/>
            <person name="Lipzen A."/>
            <person name="Lundell T."/>
            <person name="Morin E."/>
            <person name="Murat C."/>
            <person name="Riley R."/>
            <person name="Ohm R."/>
            <person name="Sun H."/>
            <person name="Tunlid A."/>
            <person name="Henrissat B."/>
            <person name="Grigoriev I.V."/>
            <person name="Hibbett D.S."/>
            <person name="Martin F."/>
        </authorList>
    </citation>
    <scope>NUCLEOTIDE SEQUENCE [LARGE SCALE GENOMIC DNA]</scope>
    <source>
        <strain evidence="9">FD-334 SS-4</strain>
    </source>
</reference>
<dbReference type="Gene3D" id="1.10.287.660">
    <property type="entry name" value="Helix hairpin bin"/>
    <property type="match status" value="1"/>
</dbReference>
<dbReference type="EMBL" id="KN817560">
    <property type="protein sequence ID" value="KJA21162.1"/>
    <property type="molecule type" value="Genomic_DNA"/>
</dbReference>
<dbReference type="Pfam" id="PF07200">
    <property type="entry name" value="Mod_r"/>
    <property type="match status" value="1"/>
</dbReference>
<dbReference type="InterPro" id="IPR029012">
    <property type="entry name" value="Helix_hairpin_bin_sf"/>
</dbReference>
<dbReference type="SUPFAM" id="SSF140111">
    <property type="entry name" value="Endosomal sorting complex assembly domain"/>
    <property type="match status" value="1"/>
</dbReference>
<evidence type="ECO:0000256" key="1">
    <source>
        <dbReference type="ARBA" id="ARBA00004177"/>
    </source>
</evidence>
<dbReference type="PANTHER" id="PTHR13678">
    <property type="entry name" value="VACUOLAR PROTEIN SORTING-ASSOCIATED PROTEIN 37"/>
    <property type="match status" value="1"/>
</dbReference>
<keyword evidence="5 6" id="KW-0653">Protein transport</keyword>